<dbReference type="InterPro" id="IPR045864">
    <property type="entry name" value="aa-tRNA-synth_II/BPL/LPL"/>
</dbReference>
<evidence type="ECO:0000256" key="5">
    <source>
        <dbReference type="ARBA" id="ARBA00047846"/>
    </source>
</evidence>
<keyword evidence="1 6" id="KW-0436">Ligase</keyword>
<dbReference type="InterPro" id="IPR030855">
    <property type="entry name" value="Bifunct_BirA"/>
</dbReference>
<dbReference type="InterPro" id="IPR036390">
    <property type="entry name" value="WH_DNA-bd_sf"/>
</dbReference>
<keyword evidence="4 6" id="KW-0092">Biotin</keyword>
<feature type="DNA-binding region" description="H-T-H motif" evidence="6">
    <location>
        <begin position="23"/>
        <end position="42"/>
    </location>
</feature>
<dbReference type="HAMAP" id="MF_00978">
    <property type="entry name" value="Bifunct_BirA"/>
    <property type="match status" value="1"/>
</dbReference>
<dbReference type="PANTHER" id="PTHR12835:SF5">
    <property type="entry name" value="BIOTIN--PROTEIN LIGASE"/>
    <property type="match status" value="1"/>
</dbReference>
<dbReference type="PROSITE" id="PS51733">
    <property type="entry name" value="BPL_LPL_CATALYTIC"/>
    <property type="match status" value="1"/>
</dbReference>
<dbReference type="InterPro" id="IPR004143">
    <property type="entry name" value="BPL_LPL_catalytic"/>
</dbReference>
<feature type="binding site" evidence="6">
    <location>
        <position position="112"/>
    </location>
    <ligand>
        <name>biotin</name>
        <dbReference type="ChEBI" id="CHEBI:57586"/>
    </ligand>
</feature>
<dbReference type="Pfam" id="PF03099">
    <property type="entry name" value="BPL_LplA_LipB"/>
    <property type="match status" value="1"/>
</dbReference>
<sequence>MRHLTARQQQLLQLLSDGEFHSGEQIGQQLAISRAAISQQIKQLKPLGLDVYSVTGRGYRLAHPLELLDPKRLTASGVDLFHCIAVIDSTNQYMMSRLNEWQQGECLLAECQTAGRGRRGREWVSPFAGQLIMSLYWQLDQGMAAAMGLSLVVGIVIAEVLREHGYDGIGLKWPNDVYGQGQKLAGILVEMAATAGGACQLVIGAGLNLAMPIQLAEQISQPWTALQTLRATPVARNQLTADIILQLRAALQQFERTGLTSFVARWNQFDIYRDQPVRLLLGDREVTGVARGIDLQGALLLECDGEVMPFIGGEISLRPLV</sequence>
<dbReference type="GO" id="GO:0004077">
    <property type="term" value="F:biotin--[biotin carboxyl-carrier protein] ligase activity"/>
    <property type="evidence" value="ECO:0007669"/>
    <property type="project" value="UniProtKB-EC"/>
</dbReference>
<organism evidence="8 9">
    <name type="scientific">Pseudaeromonas sharmana</name>
    <dbReference type="NCBI Taxonomy" id="328412"/>
    <lineage>
        <taxon>Bacteria</taxon>
        <taxon>Pseudomonadati</taxon>
        <taxon>Pseudomonadota</taxon>
        <taxon>Gammaproteobacteria</taxon>
        <taxon>Aeromonadales</taxon>
        <taxon>Aeromonadaceae</taxon>
        <taxon>Pseudaeromonas</taxon>
    </lineage>
</organism>
<name>A0ABV8CPI7_9GAMM</name>
<dbReference type="NCBIfam" id="TIGR00121">
    <property type="entry name" value="birA_ligase"/>
    <property type="match status" value="1"/>
</dbReference>
<dbReference type="SUPFAM" id="SSF46785">
    <property type="entry name" value="Winged helix' DNA-binding domain"/>
    <property type="match status" value="1"/>
</dbReference>
<dbReference type="Pfam" id="PF08279">
    <property type="entry name" value="HTH_11"/>
    <property type="match status" value="1"/>
</dbReference>
<evidence type="ECO:0000256" key="4">
    <source>
        <dbReference type="ARBA" id="ARBA00023267"/>
    </source>
</evidence>
<feature type="binding site" evidence="6">
    <location>
        <begin position="116"/>
        <end position="118"/>
    </location>
    <ligand>
        <name>biotin</name>
        <dbReference type="ChEBI" id="CHEBI:57586"/>
    </ligand>
</feature>
<comment type="caution">
    <text evidence="8">The sequence shown here is derived from an EMBL/GenBank/DDBJ whole genome shotgun (WGS) entry which is preliminary data.</text>
</comment>
<comment type="function">
    <text evidence="6">Acts both as a biotin--[acetyl-CoA-carboxylase] ligase and a biotin-operon repressor. In the presence of ATP, BirA activates biotin to form the BirA-biotinyl-5'-adenylate (BirA-bio-5'-AMP or holoBirA) complex. HoloBirA can either transfer the biotinyl moiety to the biotin carboxyl carrier protein (BCCP) subunit of acetyl-CoA carboxylase, or bind to the biotin operator site and inhibit transcription of the operon.</text>
</comment>
<keyword evidence="2 6" id="KW-0547">Nucleotide-binding</keyword>
<dbReference type="EC" id="6.3.4.15" evidence="6"/>
<keyword evidence="6" id="KW-0804">Transcription</keyword>
<evidence type="ECO:0000256" key="3">
    <source>
        <dbReference type="ARBA" id="ARBA00022840"/>
    </source>
</evidence>
<dbReference type="InterPro" id="IPR004408">
    <property type="entry name" value="Biotin_CoA_COase_ligase"/>
</dbReference>
<accession>A0ABV8CPI7</accession>
<dbReference type="PANTHER" id="PTHR12835">
    <property type="entry name" value="BIOTIN PROTEIN LIGASE"/>
    <property type="match status" value="1"/>
</dbReference>
<feature type="domain" description="BPL/LPL catalytic" evidence="7">
    <location>
        <begin position="73"/>
        <end position="255"/>
    </location>
</feature>
<evidence type="ECO:0000313" key="8">
    <source>
        <dbReference type="EMBL" id="MFC3913716.1"/>
    </source>
</evidence>
<protein>
    <recommendedName>
        <fullName evidence="6">Bifunctional ligase/repressor BirA</fullName>
    </recommendedName>
    <alternativeName>
        <fullName evidence="6">Biotin operon repressor</fullName>
    </alternativeName>
    <alternativeName>
        <fullName evidence="6">Biotin--[acetyl-CoA-carboxylase] ligase</fullName>
        <ecNumber evidence="6">6.3.4.15</ecNumber>
    </alternativeName>
    <alternativeName>
        <fullName evidence="6">Biotin--protein ligase</fullName>
    </alternativeName>
    <alternativeName>
        <fullName evidence="6">Biotin-[acetyl-CoA carboxylase] synthetase</fullName>
    </alternativeName>
</protein>
<evidence type="ECO:0000256" key="2">
    <source>
        <dbReference type="ARBA" id="ARBA00022741"/>
    </source>
</evidence>
<dbReference type="CDD" id="cd16442">
    <property type="entry name" value="BPL"/>
    <property type="match status" value="1"/>
</dbReference>
<keyword evidence="6" id="KW-0678">Repressor</keyword>
<dbReference type="EMBL" id="JBHSAF010000012">
    <property type="protein sequence ID" value="MFC3913716.1"/>
    <property type="molecule type" value="Genomic_DNA"/>
</dbReference>
<feature type="binding site" evidence="6">
    <location>
        <begin position="89"/>
        <end position="91"/>
    </location>
    <ligand>
        <name>biotin</name>
        <dbReference type="ChEBI" id="CHEBI:57586"/>
    </ligand>
</feature>
<keyword evidence="6" id="KW-0805">Transcription regulation</keyword>
<dbReference type="Gene3D" id="2.30.30.100">
    <property type="match status" value="1"/>
</dbReference>
<dbReference type="InterPro" id="IPR008988">
    <property type="entry name" value="Transcriptional_repressor_C"/>
</dbReference>
<dbReference type="RefSeq" id="WP_377152115.1">
    <property type="nucleotide sequence ID" value="NZ_JBHSAF010000012.1"/>
</dbReference>
<evidence type="ECO:0000256" key="6">
    <source>
        <dbReference type="HAMAP-Rule" id="MF_00978"/>
    </source>
</evidence>
<evidence type="ECO:0000259" key="7">
    <source>
        <dbReference type="PROSITE" id="PS51733"/>
    </source>
</evidence>
<dbReference type="Proteomes" id="UP001595692">
    <property type="component" value="Unassembled WGS sequence"/>
</dbReference>
<dbReference type="InterPro" id="IPR003142">
    <property type="entry name" value="BPL_C"/>
</dbReference>
<dbReference type="InterPro" id="IPR036388">
    <property type="entry name" value="WH-like_DNA-bd_sf"/>
</dbReference>
<gene>
    <name evidence="6 8" type="primary">birA</name>
    <name evidence="8" type="ORF">ACFOSS_09590</name>
</gene>
<dbReference type="Pfam" id="PF02237">
    <property type="entry name" value="BPL_C"/>
    <property type="match status" value="1"/>
</dbReference>
<dbReference type="SUPFAM" id="SSF50037">
    <property type="entry name" value="C-terminal domain of transcriptional repressors"/>
    <property type="match status" value="1"/>
</dbReference>
<dbReference type="SUPFAM" id="SSF55681">
    <property type="entry name" value="Class II aaRS and biotin synthetases"/>
    <property type="match status" value="1"/>
</dbReference>
<dbReference type="Gene3D" id="1.10.10.10">
    <property type="entry name" value="Winged helix-like DNA-binding domain superfamily/Winged helix DNA-binding domain"/>
    <property type="match status" value="1"/>
</dbReference>
<reference evidence="9" key="1">
    <citation type="journal article" date="2019" name="Int. J. Syst. Evol. Microbiol.">
        <title>The Global Catalogue of Microorganisms (GCM) 10K type strain sequencing project: providing services to taxonomists for standard genome sequencing and annotation.</title>
        <authorList>
            <consortium name="The Broad Institute Genomics Platform"/>
            <consortium name="The Broad Institute Genome Sequencing Center for Infectious Disease"/>
            <person name="Wu L."/>
            <person name="Ma J."/>
        </authorList>
    </citation>
    <scope>NUCLEOTIDE SEQUENCE [LARGE SCALE GENOMIC DNA]</scope>
    <source>
        <strain evidence="9">CCUG 54939</strain>
    </source>
</reference>
<comment type="similarity">
    <text evidence="6">Belongs to the biotin--protein ligase family.</text>
</comment>
<feature type="binding site" evidence="6">
    <location>
        <position position="183"/>
    </location>
    <ligand>
        <name>biotin</name>
        <dbReference type="ChEBI" id="CHEBI:57586"/>
    </ligand>
</feature>
<keyword evidence="3 6" id="KW-0067">ATP-binding</keyword>
<dbReference type="Gene3D" id="3.30.930.10">
    <property type="entry name" value="Bira Bifunctional Protein, Domain 2"/>
    <property type="match status" value="1"/>
</dbReference>
<evidence type="ECO:0000256" key="1">
    <source>
        <dbReference type="ARBA" id="ARBA00022598"/>
    </source>
</evidence>
<keyword evidence="9" id="KW-1185">Reference proteome</keyword>
<comment type="catalytic activity">
    <reaction evidence="5 6">
        <text>biotin + L-lysyl-[protein] + ATP = N(6)-biotinyl-L-lysyl-[protein] + AMP + diphosphate + H(+)</text>
        <dbReference type="Rhea" id="RHEA:11756"/>
        <dbReference type="Rhea" id="RHEA-COMP:9752"/>
        <dbReference type="Rhea" id="RHEA-COMP:10505"/>
        <dbReference type="ChEBI" id="CHEBI:15378"/>
        <dbReference type="ChEBI" id="CHEBI:29969"/>
        <dbReference type="ChEBI" id="CHEBI:30616"/>
        <dbReference type="ChEBI" id="CHEBI:33019"/>
        <dbReference type="ChEBI" id="CHEBI:57586"/>
        <dbReference type="ChEBI" id="CHEBI:83144"/>
        <dbReference type="ChEBI" id="CHEBI:456215"/>
        <dbReference type="EC" id="6.3.4.15"/>
    </reaction>
</comment>
<proteinExistence type="inferred from homology"/>
<evidence type="ECO:0000313" key="9">
    <source>
        <dbReference type="Proteomes" id="UP001595692"/>
    </source>
</evidence>
<dbReference type="InterPro" id="IPR013196">
    <property type="entry name" value="HTH_11"/>
</dbReference>
<keyword evidence="6" id="KW-0238">DNA-binding</keyword>
<dbReference type="NCBIfam" id="NF008847">
    <property type="entry name" value="PRK11886.1-2"/>
    <property type="match status" value="1"/>
</dbReference>